<evidence type="ECO:0000256" key="1">
    <source>
        <dbReference type="SAM" id="MobiDB-lite"/>
    </source>
</evidence>
<name>A0AAD1XJR3_EUPCR</name>
<feature type="compositionally biased region" description="Polar residues" evidence="1">
    <location>
        <begin position="987"/>
        <end position="997"/>
    </location>
</feature>
<feature type="transmembrane region" description="Helical" evidence="2">
    <location>
        <begin position="653"/>
        <end position="673"/>
    </location>
</feature>
<evidence type="ECO:0000313" key="4">
    <source>
        <dbReference type="Proteomes" id="UP001295684"/>
    </source>
</evidence>
<keyword evidence="2" id="KW-1133">Transmembrane helix</keyword>
<reference evidence="3" key="1">
    <citation type="submission" date="2023-07" db="EMBL/GenBank/DDBJ databases">
        <authorList>
            <consortium name="AG Swart"/>
            <person name="Singh M."/>
            <person name="Singh A."/>
            <person name="Seah K."/>
            <person name="Emmerich C."/>
        </authorList>
    </citation>
    <scope>NUCLEOTIDE SEQUENCE</scope>
    <source>
        <strain evidence="3">DP1</strain>
    </source>
</reference>
<proteinExistence type="predicted"/>
<keyword evidence="4" id="KW-1185">Reference proteome</keyword>
<feature type="transmembrane region" description="Helical" evidence="2">
    <location>
        <begin position="554"/>
        <end position="572"/>
    </location>
</feature>
<gene>
    <name evidence="3" type="ORF">ECRASSUSDP1_LOCUS15328</name>
</gene>
<sequence length="1087" mass="124795">MCGKDQPGGRRKAEVSFTKGRRFIKVLYILATLWCSLSFTSAKVYLESDITCTNRSESMQVYIQSKTRGTTKMIRTIDSTQDIIVCGTFETEKGIGARIQEIGQISWGYLFPIPCQVFALDSKQENIMFGLKFVNRGIEFHNIKASDGSKNYIYEYQNENIQDIDYAAFNSDYYWFVFHENTTTDISYIIKISKTRRFVYKGSTQSAFKGITFPSSNPIFVGHTLANQPFLIQMNSTSFKGLWNLTLTNVVSNQMMVRNKADEDLKCIWAMNNITNNALIIMGLNSNDSSVMWTTTYKKKFEYPNLAWAPVFEEYVLVGRDPDNSRHCFMRFKESNGHMTYLFCTAVSSESTYSIETSSLHLDTRTSIYIGGQIKSENFFYYRTGAEMGDSCCVFANSTLSKSTEFSQSDITATQGNHSLAWSLFLDGRWINRTSREVELDSSLKCTYDCYPLYKLPLIRDRHYTQRFMETLPSICPGYDQNNITNTTAFTFEALEATMATNNTSIRYLNKSYASHQVSSFWMDQGTYDFTLTMYNQSDPDAKMSIHFQAQIELTWFMLISIIVVYIVYTAIGVHAVMIKDYYAFKNLVYTGQLIHLVALMARNLPPPFVYFCQRMSIFGMIEGIFSKKFLLGSFNFMTEDNYYLMNYETSSFFANQALSIILILLALAVFVIREVISQFCQKNEKEDKNDIVDVFDSANSKTINLKHLLKMEGPVIHISKRFIFNVFAILYPYLILHALMDIINIDNRGMMKKISFLMGLFFGLAAFKISLVMCAFSYVRYKEQSAKKDIPEETYDNLFSNFSTTNMVRSHVIFWLKRFTLVLLVVISPAFPPYYCIIAGFIHSLVFVSYELDYQATTSKLETLYLILFNGPYIIIAFVSMLMEGTYISYSHKYITSQVMMFLCLLCFLLMIPLRLYDIHKYKPKQMKKRKDISVERLPSSFNQSSTIGLKQKSLSVSEYSEDDYKNDESVVSQEKSSIREESNYEDSPSAASRPSYNWKKRLGNGNQGDTIESHKFSSMKQTAKFIPEESDKFPGKSVKSPHGVPEEPGFSIEEEEKEGSVSLSKSSPSKSKNSPMKKTFKLPPI</sequence>
<feature type="compositionally biased region" description="Low complexity" evidence="1">
    <location>
        <begin position="1062"/>
        <end position="1079"/>
    </location>
</feature>
<evidence type="ECO:0000256" key="2">
    <source>
        <dbReference type="SAM" id="Phobius"/>
    </source>
</evidence>
<feature type="transmembrane region" description="Helical" evidence="2">
    <location>
        <begin position="865"/>
        <end position="884"/>
    </location>
</feature>
<keyword evidence="2" id="KW-0812">Transmembrane</keyword>
<feature type="transmembrane region" description="Helical" evidence="2">
    <location>
        <begin position="584"/>
        <end position="602"/>
    </location>
</feature>
<feature type="region of interest" description="Disordered" evidence="1">
    <location>
        <begin position="967"/>
        <end position="1087"/>
    </location>
</feature>
<dbReference type="EMBL" id="CAMPGE010015350">
    <property type="protein sequence ID" value="CAI2373979.1"/>
    <property type="molecule type" value="Genomic_DNA"/>
</dbReference>
<evidence type="ECO:0000313" key="3">
    <source>
        <dbReference type="EMBL" id="CAI2373979.1"/>
    </source>
</evidence>
<accession>A0AAD1XJR3</accession>
<comment type="caution">
    <text evidence="3">The sequence shown here is derived from an EMBL/GenBank/DDBJ whole genome shotgun (WGS) entry which is preliminary data.</text>
</comment>
<protein>
    <submittedName>
        <fullName evidence="3">Uncharacterized protein</fullName>
    </submittedName>
</protein>
<feature type="transmembrane region" description="Helical" evidence="2">
    <location>
        <begin position="896"/>
        <end position="918"/>
    </location>
</feature>
<organism evidence="3 4">
    <name type="scientific">Euplotes crassus</name>
    <dbReference type="NCBI Taxonomy" id="5936"/>
    <lineage>
        <taxon>Eukaryota</taxon>
        <taxon>Sar</taxon>
        <taxon>Alveolata</taxon>
        <taxon>Ciliophora</taxon>
        <taxon>Intramacronucleata</taxon>
        <taxon>Spirotrichea</taxon>
        <taxon>Hypotrichia</taxon>
        <taxon>Euplotida</taxon>
        <taxon>Euplotidae</taxon>
        <taxon>Moneuplotes</taxon>
    </lineage>
</organism>
<feature type="transmembrane region" description="Helical" evidence="2">
    <location>
        <begin position="723"/>
        <end position="744"/>
    </location>
</feature>
<dbReference type="Proteomes" id="UP001295684">
    <property type="component" value="Unassembled WGS sequence"/>
</dbReference>
<dbReference type="AlphaFoldDB" id="A0AAD1XJR3"/>
<feature type="transmembrane region" description="Helical" evidence="2">
    <location>
        <begin position="756"/>
        <end position="780"/>
    </location>
</feature>
<keyword evidence="2" id="KW-0472">Membrane</keyword>